<evidence type="ECO:0000313" key="2">
    <source>
        <dbReference type="Proteomes" id="UP000287651"/>
    </source>
</evidence>
<accession>A0A427AFM4</accession>
<name>A0A427AFM4_ENSVE</name>
<proteinExistence type="predicted"/>
<evidence type="ECO:0000313" key="1">
    <source>
        <dbReference type="EMBL" id="RRT74981.1"/>
    </source>
</evidence>
<organism evidence="1 2">
    <name type="scientific">Ensete ventricosum</name>
    <name type="common">Abyssinian banana</name>
    <name type="synonym">Musa ensete</name>
    <dbReference type="NCBI Taxonomy" id="4639"/>
    <lineage>
        <taxon>Eukaryota</taxon>
        <taxon>Viridiplantae</taxon>
        <taxon>Streptophyta</taxon>
        <taxon>Embryophyta</taxon>
        <taxon>Tracheophyta</taxon>
        <taxon>Spermatophyta</taxon>
        <taxon>Magnoliopsida</taxon>
        <taxon>Liliopsida</taxon>
        <taxon>Zingiberales</taxon>
        <taxon>Musaceae</taxon>
        <taxon>Ensete</taxon>
    </lineage>
</organism>
<comment type="caution">
    <text evidence="1">The sequence shown here is derived from an EMBL/GenBank/DDBJ whole genome shotgun (WGS) entry which is preliminary data.</text>
</comment>
<sequence>FSSFSLPWLRSLEIGRRQSKLIVIDRFCVVTDRNNRYLALSPGSGRFAYRSAGEPVRIARYGALPPCKASLGKG</sequence>
<gene>
    <name evidence="1" type="ORF">B296_00011486</name>
</gene>
<protein>
    <submittedName>
        <fullName evidence="1">Uncharacterized protein</fullName>
    </submittedName>
</protein>
<dbReference type="AlphaFoldDB" id="A0A427AFM4"/>
<reference evidence="1 2" key="1">
    <citation type="journal article" date="2014" name="Agronomy (Basel)">
        <title>A Draft Genome Sequence for Ensete ventricosum, the Drought-Tolerant Tree Against Hunger.</title>
        <authorList>
            <person name="Harrison J."/>
            <person name="Moore K.A."/>
            <person name="Paszkiewicz K."/>
            <person name="Jones T."/>
            <person name="Grant M."/>
            <person name="Ambacheew D."/>
            <person name="Muzemil S."/>
            <person name="Studholme D.J."/>
        </authorList>
    </citation>
    <scope>NUCLEOTIDE SEQUENCE [LARGE SCALE GENOMIC DNA]</scope>
</reference>
<dbReference type="EMBL" id="AMZH03002617">
    <property type="protein sequence ID" value="RRT74981.1"/>
    <property type="molecule type" value="Genomic_DNA"/>
</dbReference>
<dbReference type="Proteomes" id="UP000287651">
    <property type="component" value="Unassembled WGS sequence"/>
</dbReference>
<feature type="non-terminal residue" evidence="1">
    <location>
        <position position="1"/>
    </location>
</feature>